<evidence type="ECO:0000313" key="11">
    <source>
        <dbReference type="EMBL" id="MBB5954056.1"/>
    </source>
</evidence>
<dbReference type="EMBL" id="JACHJN010000001">
    <property type="protein sequence ID" value="MBB5954056.1"/>
    <property type="molecule type" value="Genomic_DNA"/>
</dbReference>
<comment type="pathway">
    <text evidence="1 9">Lipid metabolism; fatty acid biosynthesis.</text>
</comment>
<dbReference type="GO" id="GO:0004316">
    <property type="term" value="F:3-oxoacyl-[acyl-carrier-protein] reductase (NADPH) activity"/>
    <property type="evidence" value="ECO:0007669"/>
    <property type="project" value="UniProtKB-UniRule"/>
</dbReference>
<dbReference type="InterPro" id="IPR057326">
    <property type="entry name" value="KR_dom"/>
</dbReference>
<dbReference type="InterPro" id="IPR050259">
    <property type="entry name" value="SDR"/>
</dbReference>
<evidence type="ECO:0000256" key="7">
    <source>
        <dbReference type="PIRSR" id="PIRSR611284-1"/>
    </source>
</evidence>
<feature type="active site" description="Proton acceptor" evidence="7">
    <location>
        <position position="152"/>
    </location>
</feature>
<dbReference type="Gene3D" id="3.40.50.720">
    <property type="entry name" value="NAD(P)-binding Rossmann-like Domain"/>
    <property type="match status" value="1"/>
</dbReference>
<feature type="binding site" evidence="8">
    <location>
        <begin position="152"/>
        <end position="156"/>
    </location>
    <ligand>
        <name>NADP(+)</name>
        <dbReference type="ChEBI" id="CHEBI:58349"/>
    </ligand>
</feature>
<keyword evidence="9" id="KW-0276">Fatty acid metabolism</keyword>
<dbReference type="SUPFAM" id="SSF51735">
    <property type="entry name" value="NAD(P)-binding Rossmann-fold domains"/>
    <property type="match status" value="1"/>
</dbReference>
<dbReference type="InterPro" id="IPR036291">
    <property type="entry name" value="NAD(P)-bd_dom_sf"/>
</dbReference>
<evidence type="ECO:0000256" key="5">
    <source>
        <dbReference type="ARBA" id="ARBA00023002"/>
    </source>
</evidence>
<evidence type="ECO:0000256" key="1">
    <source>
        <dbReference type="ARBA" id="ARBA00005194"/>
    </source>
</evidence>
<comment type="catalytic activity">
    <reaction evidence="6 9">
        <text>a (3R)-hydroxyacyl-[ACP] + NADP(+) = a 3-oxoacyl-[ACP] + NADPH + H(+)</text>
        <dbReference type="Rhea" id="RHEA:17397"/>
        <dbReference type="Rhea" id="RHEA-COMP:9916"/>
        <dbReference type="Rhea" id="RHEA-COMP:9945"/>
        <dbReference type="ChEBI" id="CHEBI:15378"/>
        <dbReference type="ChEBI" id="CHEBI:57783"/>
        <dbReference type="ChEBI" id="CHEBI:58349"/>
        <dbReference type="ChEBI" id="CHEBI:78776"/>
        <dbReference type="ChEBI" id="CHEBI:78827"/>
        <dbReference type="EC" id="1.1.1.100"/>
    </reaction>
</comment>
<dbReference type="Proteomes" id="UP000547510">
    <property type="component" value="Unassembled WGS sequence"/>
</dbReference>
<reference evidence="11 12" key="1">
    <citation type="submission" date="2020-08" db="EMBL/GenBank/DDBJ databases">
        <title>Genomic Encyclopedia of Type Strains, Phase III (KMG-III): the genomes of soil and plant-associated and newly described type strains.</title>
        <authorList>
            <person name="Whitman W."/>
        </authorList>
    </citation>
    <scope>NUCLEOTIDE SEQUENCE [LARGE SCALE GENOMIC DNA]</scope>
    <source>
        <strain evidence="11 12">CECT 8640</strain>
    </source>
</reference>
<keyword evidence="5 9" id="KW-0560">Oxidoreductase</keyword>
<dbReference type="GO" id="GO:0051287">
    <property type="term" value="F:NAD binding"/>
    <property type="evidence" value="ECO:0007669"/>
    <property type="project" value="UniProtKB-UniRule"/>
</dbReference>
<dbReference type="Pfam" id="PF13561">
    <property type="entry name" value="adh_short_C2"/>
    <property type="match status" value="1"/>
</dbReference>
<dbReference type="InterPro" id="IPR002347">
    <property type="entry name" value="SDR_fam"/>
</dbReference>
<feature type="domain" description="Ketoreductase" evidence="10">
    <location>
        <begin position="3"/>
        <end position="183"/>
    </location>
</feature>
<proteinExistence type="inferred from homology"/>
<dbReference type="FunFam" id="3.40.50.720:FF:000115">
    <property type="entry name" value="3-oxoacyl-[acyl-carrier-protein] reductase FabG"/>
    <property type="match status" value="1"/>
</dbReference>
<dbReference type="InterPro" id="IPR020904">
    <property type="entry name" value="Sc_DH/Rdtase_CS"/>
</dbReference>
<organism evidence="11 12">
    <name type="scientific">Saccharothrix tamanrassetensis</name>
    <dbReference type="NCBI Taxonomy" id="1051531"/>
    <lineage>
        <taxon>Bacteria</taxon>
        <taxon>Bacillati</taxon>
        <taxon>Actinomycetota</taxon>
        <taxon>Actinomycetes</taxon>
        <taxon>Pseudonocardiales</taxon>
        <taxon>Pseudonocardiaceae</taxon>
        <taxon>Saccharothrix</taxon>
    </lineage>
</organism>
<keyword evidence="4 8" id="KW-0521">NADP</keyword>
<sequence length="244" mass="25726">MRRVALVSGGSRGIGHRVVTRLARDGYDVAFCYQANKDAADVVAKEAAQAGAAVFTAQVDVAEKRSVDRFVKDAEAELGPLHAVVSCAGIVRDNPLVLMKEEDWQRVLRVNLDGTFHLCKAAVFAMMKRKAGTLVTLSSVAGVYGNAAQTNYSASKAGIIGFSKALAKEVGKYGIRVNAVAPGFIDTDMVAGLGDDFAAKMTAQIPLGRFGKPEEVADLVSFLVSDHASYVTGQVFGVDGGLVI</sequence>
<protein>
    <recommendedName>
        <fullName evidence="3 9">3-oxoacyl-[acyl-carrier-protein] reductase</fullName>
        <ecNumber evidence="3 9">1.1.1.100</ecNumber>
    </recommendedName>
</protein>
<keyword evidence="9" id="KW-0444">Lipid biosynthesis</keyword>
<keyword evidence="12" id="KW-1185">Reference proteome</keyword>
<accession>A0A841CE74</accession>
<name>A0A841CE74_9PSEU</name>
<keyword evidence="9" id="KW-0443">Lipid metabolism</keyword>
<dbReference type="PROSITE" id="PS00061">
    <property type="entry name" value="ADH_SHORT"/>
    <property type="match status" value="1"/>
</dbReference>
<dbReference type="PANTHER" id="PTHR42879:SF2">
    <property type="entry name" value="3-OXOACYL-[ACYL-CARRIER-PROTEIN] REDUCTASE FABG"/>
    <property type="match status" value="1"/>
</dbReference>
<dbReference type="SMART" id="SM00822">
    <property type="entry name" value="PKS_KR"/>
    <property type="match status" value="1"/>
</dbReference>
<dbReference type="RefSeq" id="WP_184687970.1">
    <property type="nucleotide sequence ID" value="NZ_JACHJN010000001.1"/>
</dbReference>
<evidence type="ECO:0000256" key="8">
    <source>
        <dbReference type="PIRSR" id="PIRSR611284-2"/>
    </source>
</evidence>
<comment type="subunit">
    <text evidence="9">Homotetramer.</text>
</comment>
<dbReference type="PRINTS" id="PR00080">
    <property type="entry name" value="SDRFAMILY"/>
</dbReference>
<comment type="caution">
    <text evidence="11">The sequence shown here is derived from an EMBL/GenBank/DDBJ whole genome shotgun (WGS) entry which is preliminary data.</text>
</comment>
<evidence type="ECO:0000256" key="2">
    <source>
        <dbReference type="ARBA" id="ARBA00006484"/>
    </source>
</evidence>
<dbReference type="NCBIfam" id="NF009466">
    <property type="entry name" value="PRK12826.1-2"/>
    <property type="match status" value="1"/>
</dbReference>
<keyword evidence="9" id="KW-0275">Fatty acid biosynthesis</keyword>
<dbReference type="PRINTS" id="PR00081">
    <property type="entry name" value="GDHRDH"/>
</dbReference>
<comment type="similarity">
    <text evidence="2 9">Belongs to the short-chain dehydrogenases/reductases (SDR) family.</text>
</comment>
<evidence type="ECO:0000256" key="4">
    <source>
        <dbReference type="ARBA" id="ARBA00022857"/>
    </source>
</evidence>
<evidence type="ECO:0000256" key="6">
    <source>
        <dbReference type="ARBA" id="ARBA00048508"/>
    </source>
</evidence>
<dbReference type="InterPro" id="IPR011284">
    <property type="entry name" value="3oxo_ACP_reduc"/>
</dbReference>
<feature type="binding site" evidence="8">
    <location>
        <position position="185"/>
    </location>
    <ligand>
        <name>NADP(+)</name>
        <dbReference type="ChEBI" id="CHEBI:58349"/>
    </ligand>
</feature>
<evidence type="ECO:0000313" key="12">
    <source>
        <dbReference type="Proteomes" id="UP000547510"/>
    </source>
</evidence>
<evidence type="ECO:0000256" key="9">
    <source>
        <dbReference type="RuleBase" id="RU366074"/>
    </source>
</evidence>
<feature type="binding site" evidence="8">
    <location>
        <begin position="9"/>
        <end position="12"/>
    </location>
    <ligand>
        <name>NADP(+)</name>
        <dbReference type="ChEBI" id="CHEBI:58349"/>
    </ligand>
</feature>
<dbReference type="GO" id="GO:0006633">
    <property type="term" value="P:fatty acid biosynthetic process"/>
    <property type="evidence" value="ECO:0007669"/>
    <property type="project" value="UniProtKB-UniPathway"/>
</dbReference>
<gene>
    <name evidence="11" type="ORF">FHS29_000626</name>
</gene>
<evidence type="ECO:0000256" key="3">
    <source>
        <dbReference type="ARBA" id="ARBA00012948"/>
    </source>
</evidence>
<dbReference type="UniPathway" id="UPA00094"/>
<dbReference type="AlphaFoldDB" id="A0A841CE74"/>
<dbReference type="PANTHER" id="PTHR42879">
    <property type="entry name" value="3-OXOACYL-(ACYL-CARRIER-PROTEIN) REDUCTASE"/>
    <property type="match status" value="1"/>
</dbReference>
<dbReference type="NCBIfam" id="TIGR01830">
    <property type="entry name" value="3oxo_ACP_reduc"/>
    <property type="match status" value="1"/>
</dbReference>
<dbReference type="EC" id="1.1.1.100" evidence="3 9"/>
<evidence type="ECO:0000259" key="10">
    <source>
        <dbReference type="SMART" id="SM00822"/>
    </source>
</evidence>
<comment type="function">
    <text evidence="9">Catalyzes the NADPH-dependent reduction of beta-ketoacyl-ACP substrates to beta-hydroxyacyl-ACP products, the first reductive step in the elongation cycle of fatty acid biosynthesis.</text>
</comment>